<dbReference type="InterPro" id="IPR003018">
    <property type="entry name" value="GAF"/>
</dbReference>
<dbReference type="PANTHER" id="PTHR32347">
    <property type="entry name" value="EFFLUX SYSTEM COMPONENT YKNX-RELATED"/>
    <property type="match status" value="1"/>
</dbReference>
<dbReference type="InterPro" id="IPR050465">
    <property type="entry name" value="UPF0194_transport"/>
</dbReference>
<sequence length="620" mass="66639">MAGAALYSLQAEDRGRAEAAAWAAFSSAQNTADFCASWLAILCTQVDRVTGALLLLGPNEKGAFTAAAVWPDPTRDVQHLAAAGKLALTERRGIVVGPDSAPPAPDRPAYVGYPIEVSGELHGAVVLDLAPGPEVALQRALRLLHWASAWLVAHFRDEALRRRDATVARLGLANDLAATALQEDRFTQSALAVANELASQLQCDRVSVGIADQHSVRVEAISHTASFDRKTSLVRLIGEAMDEVIDLDGAVVHPPRDANELGGIAHAELAREFKDAAICSVPLRQDGHTFGVITLERSRGEPFDATAVEVCRTAGMLLGPILALKRKAERGAVARLRDTTGWWAAALFGPRHPGIKLVAVLVVAFVAFCSFATATYRVSAKTVIEGSVQRAAVAPFDGFLAQSMVRAGDAVKQGDVLARLDDKDLKLERTRLSSEREQMQGKRRQAMASEDRAAMAVTAAQVDQSEAQLALVEDKLSRATLVAPFDGVVVSGDLSQLLGTPVEQGKMLFQVAPLDAYRVILEVDEADIDEVSSGQHGELALSGNPGRPLPISVKQVTPVSTPQEGHNFFRVEARLDSPSAQLRPGMEGVGKITVGDRKIIWIWTHGLVDWARLWAWKWIP</sequence>
<dbReference type="InterPro" id="IPR029016">
    <property type="entry name" value="GAF-like_dom_sf"/>
</dbReference>
<keyword evidence="2" id="KW-0175">Coiled coil</keyword>
<dbReference type="PANTHER" id="PTHR32347:SF23">
    <property type="entry name" value="BLL5650 PROTEIN"/>
    <property type="match status" value="1"/>
</dbReference>
<name>A0A848H8T3_9BURK</name>
<dbReference type="EMBL" id="JABBFX010000003">
    <property type="protein sequence ID" value="NML47386.1"/>
    <property type="molecule type" value="Genomic_DNA"/>
</dbReference>
<dbReference type="GO" id="GO:0030313">
    <property type="term" value="C:cell envelope"/>
    <property type="evidence" value="ECO:0007669"/>
    <property type="project" value="UniProtKB-SubCell"/>
</dbReference>
<protein>
    <submittedName>
        <fullName evidence="4">HlyD family efflux transporter periplasmic adaptor subunit</fullName>
    </submittedName>
</protein>
<proteinExistence type="predicted"/>
<dbReference type="Pfam" id="PF01590">
    <property type="entry name" value="GAF"/>
    <property type="match status" value="1"/>
</dbReference>
<gene>
    <name evidence="4" type="ORF">HHL11_26795</name>
</gene>
<evidence type="ECO:0000313" key="4">
    <source>
        <dbReference type="EMBL" id="NML47386.1"/>
    </source>
</evidence>
<evidence type="ECO:0000259" key="3">
    <source>
        <dbReference type="SMART" id="SM00065"/>
    </source>
</evidence>
<dbReference type="SUPFAM" id="SSF55781">
    <property type="entry name" value="GAF domain-like"/>
    <property type="match status" value="1"/>
</dbReference>
<dbReference type="Proteomes" id="UP000541185">
    <property type="component" value="Unassembled WGS sequence"/>
</dbReference>
<feature type="domain" description="GAF" evidence="3">
    <location>
        <begin position="185"/>
        <end position="332"/>
    </location>
</feature>
<dbReference type="SMART" id="SM00065">
    <property type="entry name" value="GAF"/>
    <property type="match status" value="1"/>
</dbReference>
<dbReference type="Gene3D" id="2.40.50.100">
    <property type="match status" value="1"/>
</dbReference>
<organism evidence="4 5">
    <name type="scientific">Ramlibacter agri</name>
    <dbReference type="NCBI Taxonomy" id="2728837"/>
    <lineage>
        <taxon>Bacteria</taxon>
        <taxon>Pseudomonadati</taxon>
        <taxon>Pseudomonadota</taxon>
        <taxon>Betaproteobacteria</taxon>
        <taxon>Burkholderiales</taxon>
        <taxon>Comamonadaceae</taxon>
        <taxon>Ramlibacter</taxon>
    </lineage>
</organism>
<dbReference type="Pfam" id="PF25973">
    <property type="entry name" value="BSH_CzcB"/>
    <property type="match status" value="1"/>
</dbReference>
<evidence type="ECO:0000256" key="1">
    <source>
        <dbReference type="ARBA" id="ARBA00004196"/>
    </source>
</evidence>
<reference evidence="4 5" key="1">
    <citation type="submission" date="2020-04" db="EMBL/GenBank/DDBJ databases">
        <title>Ramlibacter sp. G-1-2-2 isolated from soil.</title>
        <authorList>
            <person name="Dahal R.H."/>
        </authorList>
    </citation>
    <scope>NUCLEOTIDE SEQUENCE [LARGE SCALE GENOMIC DNA]</scope>
    <source>
        <strain evidence="4 5">G-1-2-2</strain>
    </source>
</reference>
<keyword evidence="5" id="KW-1185">Reference proteome</keyword>
<comment type="subcellular location">
    <subcellularLocation>
        <location evidence="1">Cell envelope</location>
    </subcellularLocation>
</comment>
<dbReference type="SUPFAM" id="SSF111369">
    <property type="entry name" value="HlyD-like secretion proteins"/>
    <property type="match status" value="1"/>
</dbReference>
<accession>A0A848H8T3</accession>
<comment type="caution">
    <text evidence="4">The sequence shown here is derived from an EMBL/GenBank/DDBJ whole genome shotgun (WGS) entry which is preliminary data.</text>
</comment>
<evidence type="ECO:0000313" key="5">
    <source>
        <dbReference type="Proteomes" id="UP000541185"/>
    </source>
</evidence>
<evidence type="ECO:0000256" key="2">
    <source>
        <dbReference type="ARBA" id="ARBA00023054"/>
    </source>
</evidence>
<dbReference type="InterPro" id="IPR058647">
    <property type="entry name" value="BSH_CzcB-like"/>
</dbReference>
<dbReference type="Gene3D" id="2.40.30.170">
    <property type="match status" value="1"/>
</dbReference>
<dbReference type="AlphaFoldDB" id="A0A848H8T3"/>
<dbReference type="Gene3D" id="3.30.450.40">
    <property type="match status" value="1"/>
</dbReference>
<dbReference type="RefSeq" id="WP_169421666.1">
    <property type="nucleotide sequence ID" value="NZ_JABBFX010000003.1"/>
</dbReference>